<accession>A0A249KF49</accession>
<gene>
    <name evidence="1" type="ORF">A1sIA56_00175</name>
</gene>
<name>A0A249KF49_9ACTN</name>
<evidence type="ECO:0000313" key="1">
    <source>
        <dbReference type="EMBL" id="ASY15366.1"/>
    </source>
</evidence>
<reference evidence="1 2" key="1">
    <citation type="submission" date="2016-07" db="EMBL/GenBank/DDBJ databases">
        <title>High microdiversification within the ubiquitous acI lineage of Actinobacteria.</title>
        <authorList>
            <person name="Neuenschwander S.M."/>
            <person name="Salcher M."/>
            <person name="Ghai R."/>
            <person name="Pernthaler J."/>
        </authorList>
    </citation>
    <scope>NUCLEOTIDE SEQUENCE [LARGE SCALE GENOMIC DNA]</scope>
    <source>
        <strain evidence="1">MMS-IA-56</strain>
    </source>
</reference>
<keyword evidence="2" id="KW-1185">Reference proteome</keyword>
<organism evidence="1 2">
    <name type="scientific">Candidatus Planktophila sulfonica</name>
    <dbReference type="NCBI Taxonomy" id="1884904"/>
    <lineage>
        <taxon>Bacteria</taxon>
        <taxon>Bacillati</taxon>
        <taxon>Actinomycetota</taxon>
        <taxon>Actinomycetes</taxon>
        <taxon>Candidatus Nanopelagicales</taxon>
        <taxon>Candidatus Nanopelagicaceae</taxon>
        <taxon>Candidatus Planktophila</taxon>
    </lineage>
</organism>
<dbReference type="EMBL" id="CP016773">
    <property type="protein sequence ID" value="ASY15366.1"/>
    <property type="molecule type" value="Genomic_DNA"/>
</dbReference>
<dbReference type="KEGG" id="psuf:A1sIA56_00175"/>
<dbReference type="AlphaFoldDB" id="A0A249KF49"/>
<proteinExistence type="predicted"/>
<evidence type="ECO:0000313" key="2">
    <source>
        <dbReference type="Proteomes" id="UP000217215"/>
    </source>
</evidence>
<sequence>MDNVRLMTKSPSAYFVFVHLGDNPAPILIDMANSALSGLHGSEAVLITDSPENWKDFPGNRIQYSTSDRSSTFLRFIGRNRELLRISGGYWLFTLERILSLQVASRLLRAGVPIIHLESDVFSMIDGDVLKYLVNEHKCSAVPRYSESQGIASIFFSPSISQLCSDVNKLEELLALNHFIDNDMTLLGEALNTGVLGQLPSSPIETSRDKGILFDGAAYGQLVFGQDPLHNGGIRKSGYMNPSFNINLKEVKFELTENSDNRSTLSVRWRGNSYRLANLHIHSKENIPVIERHEHYWHRVLGDVNTGISRTNETKIVDVIHSRPIKITDRFRRARKVGFIRQACRSLRYRISTLIK</sequence>
<dbReference type="Proteomes" id="UP000217215">
    <property type="component" value="Chromosome"/>
</dbReference>
<protein>
    <submittedName>
        <fullName evidence="1">Uncharacterized protein</fullName>
    </submittedName>
</protein>